<sequence>MKVSRGQISLDKQAIGAVHGAATSGTVNISIRKADVQAATQGWTPAAKEALESAVSGRLVFDFTITAGGKTVSSFNGGTVEVQVPYKPAANEDTNANCSLLHC</sequence>
<evidence type="ECO:0000313" key="1">
    <source>
        <dbReference type="EMBL" id="MDR6553698.1"/>
    </source>
</evidence>
<dbReference type="RefSeq" id="WP_310501150.1">
    <property type="nucleotide sequence ID" value="NZ_JAVDSB010000011.1"/>
</dbReference>
<reference evidence="1 2" key="1">
    <citation type="submission" date="2023-07" db="EMBL/GenBank/DDBJ databases">
        <title>Sorghum-associated microbial communities from plants grown in Nebraska, USA.</title>
        <authorList>
            <person name="Schachtman D."/>
        </authorList>
    </citation>
    <scope>NUCLEOTIDE SEQUENCE [LARGE SCALE GENOMIC DNA]</scope>
    <source>
        <strain evidence="1 2">CC258</strain>
    </source>
</reference>
<dbReference type="Proteomes" id="UP001267290">
    <property type="component" value="Unassembled WGS sequence"/>
</dbReference>
<gene>
    <name evidence="1" type="ORF">J2736_004905</name>
</gene>
<dbReference type="EMBL" id="JAVDSB010000011">
    <property type="protein sequence ID" value="MDR6553698.1"/>
    <property type="molecule type" value="Genomic_DNA"/>
</dbReference>
<name>A0ABU1P1S2_9BACL</name>
<accession>A0ABU1P1S2</accession>
<protein>
    <submittedName>
        <fullName evidence="1">Uncharacterized protein</fullName>
    </submittedName>
</protein>
<comment type="caution">
    <text evidence="1">The sequence shown here is derived from an EMBL/GenBank/DDBJ whole genome shotgun (WGS) entry which is preliminary data.</text>
</comment>
<keyword evidence="2" id="KW-1185">Reference proteome</keyword>
<evidence type="ECO:0000313" key="2">
    <source>
        <dbReference type="Proteomes" id="UP001267290"/>
    </source>
</evidence>
<proteinExistence type="predicted"/>
<organism evidence="1 2">
    <name type="scientific">Paenibacillus qinlingensis</name>
    <dbReference type="NCBI Taxonomy" id="1837343"/>
    <lineage>
        <taxon>Bacteria</taxon>
        <taxon>Bacillati</taxon>
        <taxon>Bacillota</taxon>
        <taxon>Bacilli</taxon>
        <taxon>Bacillales</taxon>
        <taxon>Paenibacillaceae</taxon>
        <taxon>Paenibacillus</taxon>
    </lineage>
</organism>